<evidence type="ECO:0000256" key="4">
    <source>
        <dbReference type="ARBA" id="ARBA00022692"/>
    </source>
</evidence>
<dbReference type="Pfam" id="PF06990">
    <property type="entry name" value="Gal-3-0_sulfotr"/>
    <property type="match status" value="1"/>
</dbReference>
<evidence type="ECO:0000256" key="2">
    <source>
        <dbReference type="ARBA" id="ARBA00008124"/>
    </source>
</evidence>
<protein>
    <submittedName>
        <fullName evidence="12">Uncharacterized protein LOC102803277</fullName>
    </submittedName>
</protein>
<dbReference type="SUPFAM" id="SSF52540">
    <property type="entry name" value="P-loop containing nucleoside triphosphate hydrolases"/>
    <property type="match status" value="1"/>
</dbReference>
<gene>
    <name evidence="12" type="primary">LOC102803277</name>
</gene>
<evidence type="ECO:0000313" key="12">
    <source>
        <dbReference type="RefSeq" id="XP_006823239.1"/>
    </source>
</evidence>
<keyword evidence="4 10" id="KW-0812">Transmembrane</keyword>
<feature type="transmembrane region" description="Helical" evidence="10">
    <location>
        <begin position="27"/>
        <end position="44"/>
    </location>
</feature>
<evidence type="ECO:0000256" key="1">
    <source>
        <dbReference type="ARBA" id="ARBA00004323"/>
    </source>
</evidence>
<keyword evidence="9" id="KW-0325">Glycoprotein</keyword>
<sequence>MGAGTIMEIRYKTHTEGTMVGFATRNGLFVILVFSVITTIILIARMHAPQFDLIDDASIIKLYVRGKGEQRQLRLSELVNMARAHNIVIKYPTTSVLSSNLIVLENDSPSLPDRILGKDSNANSVNIVENDRKVYSPPVVLDEHLPKSSMNIPQKERDVREPKVNNQENQKAKMTSLYQRLAINTNSYSFSDLEQLKEQHDLNVRTNHVTGSPLVENCQRHTNIVFLKTHKTGSDTTSQIFIRFADTKNLSIVLPTAAWSLGWPFAFEEKDYIHPPDNAKFNILCLHCVYNRSAFDKIMADGTKYVTILRDPWNQFKSSFSYFGWKRLVENAVGSTSHHLEKFLKNPGRYYDWENAKINKFVRNFMSFDLGLSPMYFDNVNAIMKFVGSIENDFDLVMILEYYDESLILLRRMLCWKLEDILYVPINVRKKITPVQSYAEQLYRHFSQADFTLYEHFKKIFLQRLGESHEIREEVGYFKKINLDFLLFCKQVVRDISLSFEVEKTKWNDAFKLDASYCTKSRFYIPDYVHELKQTRYGVRATEPHKNATYWPL</sequence>
<keyword evidence="11" id="KW-1185">Reference proteome</keyword>
<keyword evidence="5" id="KW-0735">Signal-anchor</keyword>
<keyword evidence="3" id="KW-0808">Transferase</keyword>
<organism evidence="11 12">
    <name type="scientific">Saccoglossus kowalevskii</name>
    <name type="common">Acorn worm</name>
    <dbReference type="NCBI Taxonomy" id="10224"/>
    <lineage>
        <taxon>Eukaryota</taxon>
        <taxon>Metazoa</taxon>
        <taxon>Hemichordata</taxon>
        <taxon>Enteropneusta</taxon>
        <taxon>Harrimaniidae</taxon>
        <taxon>Saccoglossus</taxon>
    </lineage>
</organism>
<evidence type="ECO:0000256" key="9">
    <source>
        <dbReference type="ARBA" id="ARBA00023180"/>
    </source>
</evidence>
<evidence type="ECO:0000256" key="8">
    <source>
        <dbReference type="ARBA" id="ARBA00023136"/>
    </source>
</evidence>
<comment type="similarity">
    <text evidence="2">Belongs to the galactose-3-O-sulfotransferase family.</text>
</comment>
<dbReference type="PANTHER" id="PTHR14647">
    <property type="entry name" value="GALACTOSE-3-O-SULFOTRANSFERASE"/>
    <property type="match status" value="1"/>
</dbReference>
<keyword evidence="6 10" id="KW-1133">Transmembrane helix</keyword>
<accession>A0ABM0MT98</accession>
<keyword evidence="7" id="KW-0333">Golgi apparatus</keyword>
<evidence type="ECO:0000313" key="11">
    <source>
        <dbReference type="Proteomes" id="UP000694865"/>
    </source>
</evidence>
<reference evidence="12" key="1">
    <citation type="submission" date="2025-08" db="UniProtKB">
        <authorList>
            <consortium name="RefSeq"/>
        </authorList>
    </citation>
    <scope>IDENTIFICATION</scope>
    <source>
        <tissue evidence="12">Testes</tissue>
    </source>
</reference>
<dbReference type="RefSeq" id="XP_006823239.1">
    <property type="nucleotide sequence ID" value="XM_006823176.1"/>
</dbReference>
<comment type="subcellular location">
    <subcellularLocation>
        <location evidence="1">Golgi apparatus membrane</location>
        <topology evidence="1">Single-pass type II membrane protein</topology>
    </subcellularLocation>
</comment>
<keyword evidence="8 10" id="KW-0472">Membrane</keyword>
<dbReference type="Gene3D" id="3.40.50.300">
    <property type="entry name" value="P-loop containing nucleotide triphosphate hydrolases"/>
    <property type="match status" value="1"/>
</dbReference>
<proteinExistence type="inferred from homology"/>
<evidence type="ECO:0000256" key="3">
    <source>
        <dbReference type="ARBA" id="ARBA00022679"/>
    </source>
</evidence>
<evidence type="ECO:0000256" key="7">
    <source>
        <dbReference type="ARBA" id="ARBA00023034"/>
    </source>
</evidence>
<evidence type="ECO:0000256" key="5">
    <source>
        <dbReference type="ARBA" id="ARBA00022968"/>
    </source>
</evidence>
<evidence type="ECO:0000256" key="6">
    <source>
        <dbReference type="ARBA" id="ARBA00022989"/>
    </source>
</evidence>
<dbReference type="InterPro" id="IPR009729">
    <property type="entry name" value="Gal-3-0_sulfotransfrase"/>
</dbReference>
<dbReference type="GeneID" id="102803277"/>
<dbReference type="InterPro" id="IPR027417">
    <property type="entry name" value="P-loop_NTPase"/>
</dbReference>
<dbReference type="Proteomes" id="UP000694865">
    <property type="component" value="Unplaced"/>
</dbReference>
<name>A0ABM0MT98_SACKO</name>
<evidence type="ECO:0000256" key="10">
    <source>
        <dbReference type="SAM" id="Phobius"/>
    </source>
</evidence>
<dbReference type="PANTHER" id="PTHR14647:SF87">
    <property type="entry name" value="PUTATIVE-RELATED"/>
    <property type="match status" value="1"/>
</dbReference>